<feature type="transmembrane region" description="Helical" evidence="18">
    <location>
        <begin position="866"/>
        <end position="887"/>
    </location>
</feature>
<feature type="region of interest" description="Disordered" evidence="17">
    <location>
        <begin position="34"/>
        <end position="53"/>
    </location>
</feature>
<dbReference type="PANTHER" id="PTHR14221">
    <property type="entry name" value="WD REPEAT DOMAIN 44"/>
    <property type="match status" value="1"/>
</dbReference>
<evidence type="ECO:0000313" key="19">
    <source>
        <dbReference type="EMBL" id="CAJ1949274.1"/>
    </source>
</evidence>
<dbReference type="Pfam" id="PF04922">
    <property type="entry name" value="DIE2_ALG10"/>
    <property type="match status" value="1"/>
</dbReference>
<feature type="compositionally biased region" description="Polar residues" evidence="17">
    <location>
        <begin position="707"/>
        <end position="716"/>
    </location>
</feature>
<name>A0AA86VBC0_9FABA</name>
<keyword evidence="12 18" id="KW-1133">Transmembrane helix</keyword>
<feature type="transmembrane region" description="Helical" evidence="18">
    <location>
        <begin position="1160"/>
        <end position="1180"/>
    </location>
</feature>
<dbReference type="InterPro" id="IPR015943">
    <property type="entry name" value="WD40/YVTN_repeat-like_dom_sf"/>
</dbReference>
<keyword evidence="8" id="KW-0808">Transferase</keyword>
<keyword evidence="6 16" id="KW-0853">WD repeat</keyword>
<comment type="subcellular location">
    <subcellularLocation>
        <location evidence="1">Endoplasmic reticulum membrane</location>
        <topology evidence="1">Multi-pass membrane protein</topology>
    </subcellularLocation>
</comment>
<dbReference type="InterPro" id="IPR019775">
    <property type="entry name" value="WD40_repeat_CS"/>
</dbReference>
<evidence type="ECO:0000256" key="17">
    <source>
        <dbReference type="SAM" id="MobiDB-lite"/>
    </source>
</evidence>
<gene>
    <name evidence="19" type="ORF">AYBTSS11_LOCUS13640</name>
</gene>
<dbReference type="GO" id="GO:0005789">
    <property type="term" value="C:endoplasmic reticulum membrane"/>
    <property type="evidence" value="ECO:0007669"/>
    <property type="project" value="UniProtKB-SubCell"/>
</dbReference>
<dbReference type="PANTHER" id="PTHR14221:SF41">
    <property type="entry name" value="TRANSDUCIN_WD40 REPEAT-LIKE SUPERFAMILY PROTEIN"/>
    <property type="match status" value="1"/>
</dbReference>
<evidence type="ECO:0000256" key="1">
    <source>
        <dbReference type="ARBA" id="ARBA00004477"/>
    </source>
</evidence>
<keyword evidence="9 18" id="KW-0812">Transmembrane</keyword>
<evidence type="ECO:0000313" key="20">
    <source>
        <dbReference type="Proteomes" id="UP001189624"/>
    </source>
</evidence>
<dbReference type="SUPFAM" id="SSF50978">
    <property type="entry name" value="WD40 repeat-like"/>
    <property type="match status" value="1"/>
</dbReference>
<reference evidence="19" key="1">
    <citation type="submission" date="2023-10" db="EMBL/GenBank/DDBJ databases">
        <authorList>
            <person name="Domelevo Entfellner J.-B."/>
        </authorList>
    </citation>
    <scope>NUCLEOTIDE SEQUENCE</scope>
</reference>
<feature type="repeat" description="WD" evidence="16">
    <location>
        <begin position="380"/>
        <end position="421"/>
    </location>
</feature>
<feature type="compositionally biased region" description="Low complexity" evidence="17">
    <location>
        <begin position="58"/>
        <end position="79"/>
    </location>
</feature>
<accession>A0AA86VBC0</accession>
<feature type="compositionally biased region" description="Polar residues" evidence="17">
    <location>
        <begin position="729"/>
        <end position="741"/>
    </location>
</feature>
<feature type="compositionally biased region" description="Basic residues" evidence="17">
    <location>
        <begin position="695"/>
        <end position="705"/>
    </location>
</feature>
<dbReference type="SMART" id="SM00320">
    <property type="entry name" value="WD40"/>
    <property type="match status" value="5"/>
</dbReference>
<feature type="transmembrane region" description="Helical" evidence="18">
    <location>
        <begin position="1044"/>
        <end position="1074"/>
    </location>
</feature>
<dbReference type="PROSITE" id="PS50082">
    <property type="entry name" value="WD_REPEATS_2"/>
    <property type="match status" value="3"/>
</dbReference>
<evidence type="ECO:0000256" key="10">
    <source>
        <dbReference type="ARBA" id="ARBA00022737"/>
    </source>
</evidence>
<dbReference type="Pfam" id="PF00400">
    <property type="entry name" value="WD40"/>
    <property type="match status" value="3"/>
</dbReference>
<keyword evidence="7" id="KW-0328">Glycosyltransferase</keyword>
<evidence type="ECO:0000256" key="14">
    <source>
        <dbReference type="ARBA" id="ARBA00044727"/>
    </source>
</evidence>
<feature type="transmembrane region" description="Helical" evidence="18">
    <location>
        <begin position="938"/>
        <end position="957"/>
    </location>
</feature>
<dbReference type="Gene3D" id="2.130.10.10">
    <property type="entry name" value="YVTN repeat-like/Quinoprotein amine dehydrogenase"/>
    <property type="match status" value="2"/>
</dbReference>
<evidence type="ECO:0000256" key="15">
    <source>
        <dbReference type="ARBA" id="ARBA00048064"/>
    </source>
</evidence>
<feature type="compositionally biased region" description="Polar residues" evidence="17">
    <location>
        <begin position="123"/>
        <end position="140"/>
    </location>
</feature>
<proteinExistence type="inferred from homology"/>
<comment type="pathway">
    <text evidence="2">Protein modification; protein glycosylation.</text>
</comment>
<evidence type="ECO:0000256" key="12">
    <source>
        <dbReference type="ARBA" id="ARBA00022989"/>
    </source>
</evidence>
<keyword evidence="10" id="KW-0677">Repeat</keyword>
<organism evidence="19 20">
    <name type="scientific">Sphenostylis stenocarpa</name>
    <dbReference type="NCBI Taxonomy" id="92480"/>
    <lineage>
        <taxon>Eukaryota</taxon>
        <taxon>Viridiplantae</taxon>
        <taxon>Streptophyta</taxon>
        <taxon>Embryophyta</taxon>
        <taxon>Tracheophyta</taxon>
        <taxon>Spermatophyta</taxon>
        <taxon>Magnoliopsida</taxon>
        <taxon>eudicotyledons</taxon>
        <taxon>Gunneridae</taxon>
        <taxon>Pentapetalae</taxon>
        <taxon>rosids</taxon>
        <taxon>fabids</taxon>
        <taxon>Fabales</taxon>
        <taxon>Fabaceae</taxon>
        <taxon>Papilionoideae</taxon>
        <taxon>50 kb inversion clade</taxon>
        <taxon>NPAAA clade</taxon>
        <taxon>indigoferoid/millettioid clade</taxon>
        <taxon>Phaseoleae</taxon>
        <taxon>Sphenostylis</taxon>
    </lineage>
</organism>
<evidence type="ECO:0000256" key="6">
    <source>
        <dbReference type="ARBA" id="ARBA00022574"/>
    </source>
</evidence>
<feature type="region of interest" description="Disordered" evidence="17">
    <location>
        <begin position="694"/>
        <end position="775"/>
    </location>
</feature>
<evidence type="ECO:0000256" key="9">
    <source>
        <dbReference type="ARBA" id="ARBA00022692"/>
    </source>
</evidence>
<dbReference type="PROSITE" id="PS50294">
    <property type="entry name" value="WD_REPEATS_REGION"/>
    <property type="match status" value="2"/>
</dbReference>
<evidence type="ECO:0000256" key="18">
    <source>
        <dbReference type="SAM" id="Phobius"/>
    </source>
</evidence>
<feature type="region of interest" description="Disordered" evidence="17">
    <location>
        <begin position="58"/>
        <end position="82"/>
    </location>
</feature>
<keyword evidence="13 18" id="KW-0472">Membrane</keyword>
<evidence type="ECO:0000256" key="4">
    <source>
        <dbReference type="ARBA" id="ARBA00011967"/>
    </source>
</evidence>
<comment type="similarity">
    <text evidence="3">Belongs to the ALG10 glucosyltransferase family.</text>
</comment>
<keyword evidence="11" id="KW-0256">Endoplasmic reticulum</keyword>
<evidence type="ECO:0000256" key="8">
    <source>
        <dbReference type="ARBA" id="ARBA00022679"/>
    </source>
</evidence>
<feature type="transmembrane region" description="Helical" evidence="18">
    <location>
        <begin position="1352"/>
        <end position="1372"/>
    </location>
</feature>
<feature type="repeat" description="WD" evidence="16">
    <location>
        <begin position="486"/>
        <end position="520"/>
    </location>
</feature>
<dbReference type="InterPro" id="IPR001680">
    <property type="entry name" value="WD40_rpt"/>
</dbReference>
<feature type="region of interest" description="Disordered" evidence="17">
    <location>
        <begin position="121"/>
        <end position="140"/>
    </location>
</feature>
<feature type="repeat" description="WD" evidence="16">
    <location>
        <begin position="625"/>
        <end position="655"/>
    </location>
</feature>
<keyword evidence="20" id="KW-1185">Reference proteome</keyword>
<dbReference type="EMBL" id="OY731401">
    <property type="protein sequence ID" value="CAJ1949274.1"/>
    <property type="molecule type" value="Genomic_DNA"/>
</dbReference>
<feature type="transmembrane region" description="Helical" evidence="18">
    <location>
        <begin position="1002"/>
        <end position="1024"/>
    </location>
</feature>
<comment type="catalytic activity">
    <reaction evidence="15">
        <text>an alpha-D-Glc-(1-&gt;3)-alpha-D-Glc-(1-&gt;3)-alpha-D-Man-(1-&gt;2)-alpha-D-Man-(1-&gt;2)-alpha-D-Man-(1-&gt;3)-[alpha-D-Man-(1-&gt;2)-alpha-D-Man-(1-&gt;3)-[alpha-D-Man-(1-&gt;2)-alpha-D-Man-(1-&gt;6)]-alpha-D-Man-(1-&gt;6)]-beta-D-Man-(1-&gt;4)-beta-D-GlcNAc-(1-&gt;4)-alpha-D-GlcNAc-diphospho-di-trans,poly-cis-dolichol + a di-trans,poly-cis-dolichyl beta-D-glucosyl phosphate = a alpha-D-Glc-(1-&gt;2)-alpha-D-Glc-(1-&gt;3)-alpha-D-Glc-(1-&gt;3)-alpha-D-Man-(1-&gt;2)-alpha-D-Man-(1-&gt;2)-alpha-D-Man-(1-&gt;3)-[alpha-D-Man-(1-&gt;2)-alpha-D-Man-(1-&gt;3)-[alpha-D-Man-(1-&gt;2)-alpha-D-Man-(1-&gt;6)]-alpha-D-Man-(1-&gt;6)]-beta-D-Man-(1-&gt;4)-beta-D-GlcNAc-(1-&gt;4)-alpha-D-GlcNAc-diphospho-di-trans,poly-cis-dolichol + a di-trans,poly-cis-dolichyl phosphate + H(+)</text>
        <dbReference type="Rhea" id="RHEA:29543"/>
        <dbReference type="Rhea" id="RHEA-COMP:19498"/>
        <dbReference type="Rhea" id="RHEA-COMP:19502"/>
        <dbReference type="Rhea" id="RHEA-COMP:19512"/>
        <dbReference type="Rhea" id="RHEA-COMP:19522"/>
        <dbReference type="ChEBI" id="CHEBI:15378"/>
        <dbReference type="ChEBI" id="CHEBI:57525"/>
        <dbReference type="ChEBI" id="CHEBI:57683"/>
        <dbReference type="ChEBI" id="CHEBI:132522"/>
        <dbReference type="ChEBI" id="CHEBI:132523"/>
        <dbReference type="EC" id="2.4.1.256"/>
    </reaction>
    <physiologicalReaction direction="left-to-right" evidence="15">
        <dbReference type="Rhea" id="RHEA:29544"/>
    </physiologicalReaction>
</comment>
<feature type="transmembrane region" description="Helical" evidence="18">
    <location>
        <begin position="1309"/>
        <end position="1332"/>
    </location>
</feature>
<feature type="transmembrane region" description="Helical" evidence="18">
    <location>
        <begin position="969"/>
        <end position="990"/>
    </location>
</feature>
<dbReference type="Proteomes" id="UP001189624">
    <property type="component" value="Chromosome 4"/>
</dbReference>
<feature type="transmembrane region" description="Helical" evidence="18">
    <location>
        <begin position="1282"/>
        <end position="1302"/>
    </location>
</feature>
<dbReference type="EC" id="2.4.1.256" evidence="4"/>
<sequence length="1388" mass="154179">MEGRRKLTMDWNALSDVDDDDAFFESYNRLSTAVPHDLASSSDDDDDNFDDSRLSFASAVSSAHSRQSSVSPTPDPTSDYGVWMAGPVSITERRKRLLHGMGLDDDKDFSKATTVEVGHAVPKNNTPATSEKSTLSVTPTNPIPVAPTVLVRSRSQGDIELFSMERFRREDLIGKGSKQRLTRTATEVALPRELTGTRNRAVVRDSDEATPSKRKSKKVEDSGVRAFFLIKNLDTGNEFIVNEFTETGAWNRLSDLQTGKQLTMDEFENSVGKSRVVNELMRRGSKNEASRKLSSSSYISRSLKMSKRRGVAFFKNIKDVASGIIGEKEREAAAAAAAAGQANTTAASATAEAEKSQWVRVRQSGKSFKEVSALHMCQEFQAHEGSVWTIRFSLDGRFLASAGEDRVIHVWEVQECEVMSLKPDEGSLTPLHPSLLASNDGSPFSPAAAEKKKKCKFGSKKGPSIPEYVHVPETVFSLSQKPFCTFRGHSDEVLDLSWSKSLDNYFVSGSLDAKVRIWSIPERHVVDWTDLNDLVTAVSYTPDGQGVYVGTHKGSCRTYSTEGSIEVRHKKKSQLRKVTGFQFAPGKPSEILVTSADSRIRILDGSEVVQKYQGFRNANSQIAASFSPDGRYIICASEDSQVYVWKHEEHKSAGTGKGRNVLVTRAHEHFHCKDVSIAIPWPCTIKGDPPVVPMHHSKKYSKRFHPGSNSEETPSPSAGKRVLPPLPRKSNSLVSDGASNSPREDPPATSHTESGHGDSYANLKRTMPQSPLKVNCHPTEEYDLDLISGSDSGFSDSFSSSSSSSWYNDSHSSSASWSSLLDSGNVSSTVLPSAWGLVIVTAGYGGEIRCYQNFGLPRRASEMGKVAVAAIVSSWVIPITLLVNRIVPDPYMDEIFHIPQAQQYCRGNFGSWNPMITTPPGLVEEEGSDRPQQPAKNLYYLSLAHAASLFPGFYSVQAASSFSATCSTAILRSVNGVLAVVCSIIFHGIITHLKPSLDDRKAMLHAVILSLYPLHWFFTFLYYTDVASVTAVLAMYLASLKKNYWLSALIGAFSVVIRQTNIIWVLFVACNGIIDISLKHGKDHPRAAHSDVSFIKPSLAYATGTSKMGSHIRKRKSVQFGDSVEISLPSKHGSSPFPSSGLVDEIQIILLVLWHKKWELLISFGPYLIVLVAFLSFLHWNGSVVLGAKEAHTVTPHLAQILYFSLVSVLALAPLHFTRTQVTDVLQLFWKCRPLCFLQGFLALIVGFLSVHFFSVAHPYLIADNRHYPFYLWRKVIMGHWSIQYLLVPIYICSWLSIIHMLGKFRNKIWVLAYFLATAAVLIPAPLIEFRYYTIPFYFLALHCNINDTQSWLFTGMLYIGVNVFTMMMFLFRPFHWDHEPGIQRFIW</sequence>
<evidence type="ECO:0000256" key="2">
    <source>
        <dbReference type="ARBA" id="ARBA00004922"/>
    </source>
</evidence>
<feature type="transmembrane region" description="Helical" evidence="18">
    <location>
        <begin position="1200"/>
        <end position="1217"/>
    </location>
</feature>
<evidence type="ECO:0000256" key="11">
    <source>
        <dbReference type="ARBA" id="ARBA00022824"/>
    </source>
</evidence>
<evidence type="ECO:0000256" key="5">
    <source>
        <dbReference type="ARBA" id="ARBA00018512"/>
    </source>
</evidence>
<dbReference type="InterPro" id="IPR036322">
    <property type="entry name" value="WD40_repeat_dom_sf"/>
</dbReference>
<evidence type="ECO:0000256" key="13">
    <source>
        <dbReference type="ARBA" id="ARBA00023136"/>
    </source>
</evidence>
<dbReference type="GO" id="GO:0106073">
    <property type="term" value="F:dolichyl pyrophosphate Glc2Man9GlcNAc2 alpha-1,2-glucosyltransferase activity"/>
    <property type="evidence" value="ECO:0007669"/>
    <property type="project" value="UniProtKB-EC"/>
</dbReference>
<dbReference type="Gramene" id="rna-AYBTSS11_LOCUS13640">
    <property type="protein sequence ID" value="CAJ1949274.1"/>
    <property type="gene ID" value="gene-AYBTSS11_LOCUS13640"/>
</dbReference>
<feature type="transmembrane region" description="Helical" evidence="18">
    <location>
        <begin position="1237"/>
        <end position="1262"/>
    </location>
</feature>
<evidence type="ECO:0000256" key="3">
    <source>
        <dbReference type="ARBA" id="ARBA00010600"/>
    </source>
</evidence>
<dbReference type="GO" id="GO:0006488">
    <property type="term" value="P:dolichol-linked oligosaccharide biosynthetic process"/>
    <property type="evidence" value="ECO:0007669"/>
    <property type="project" value="InterPro"/>
</dbReference>
<evidence type="ECO:0000256" key="16">
    <source>
        <dbReference type="PROSITE-ProRule" id="PRU00221"/>
    </source>
</evidence>
<dbReference type="InterPro" id="IPR040324">
    <property type="entry name" value="WDR44/Dgr2"/>
</dbReference>
<evidence type="ECO:0000256" key="7">
    <source>
        <dbReference type="ARBA" id="ARBA00022676"/>
    </source>
</evidence>
<dbReference type="InterPro" id="IPR016900">
    <property type="entry name" value="Alg10"/>
</dbReference>
<comment type="function">
    <text evidence="14">Dol-P-Glc:Glc(2)Man(9)GlcNAc(2)-PP-Dol alpha-1,2-glucosyltransferase that operates in the biosynthetic pathway of dolichol-linked oligosaccharides, the glycan precursors employed in protein asparagine (N)-glycosylation. The assembly of dolichol-linked oligosaccharides begins on the cytosolic side of the endoplasmic reticulum membrane and finishes in its lumen. The sequential addition of sugars to dolichol pyrophosphate produces dolichol-linked oligosaccharides containing fourteen sugars, including two GlcNAcs, nine mannoses and three glucoses. Once assembled, the oligosaccharide is transferred from the lipid to nascent proteins by oligosaccharyltransferases. In the lumen of the endoplasmic reticulum, adds the third and last glucose residue from dolichyl phosphate glucose (Dol-P-Glc) onto the lipid-linked oligosaccharide intermediate Glc(2)Man(9)GlcNAc(2)-PP-Dol to produce Glc(3)Man(9)GlcNAc(2)-PP-Dol.</text>
</comment>
<dbReference type="PROSITE" id="PS00678">
    <property type="entry name" value="WD_REPEATS_1"/>
    <property type="match status" value="1"/>
</dbReference>
<protein>
    <recommendedName>
        <fullName evidence="5">Dol-P-Glc:Glc(2)Man(9)GlcNAc(2)-PP-Dol alpha-1,2-glucosyltransferase</fullName>
        <ecNumber evidence="4">2.4.1.256</ecNumber>
    </recommendedName>
</protein>